<proteinExistence type="predicted"/>
<comment type="caution">
    <text evidence="1">The sequence shown here is derived from an EMBL/GenBank/DDBJ whole genome shotgun (WGS) entry which is preliminary data.</text>
</comment>
<evidence type="ECO:0000313" key="2">
    <source>
        <dbReference type="Proteomes" id="UP000670092"/>
    </source>
</evidence>
<dbReference type="AlphaFoldDB" id="A0A8H7Z729"/>
<name>A0A8H7Z729_AJECA</name>
<dbReference type="Proteomes" id="UP000670092">
    <property type="component" value="Unassembled WGS sequence"/>
</dbReference>
<dbReference type="VEuPathDB" id="FungiDB:I7I52_02156"/>
<reference evidence="1 2" key="1">
    <citation type="submission" date="2021-01" db="EMBL/GenBank/DDBJ databases">
        <title>Chromosome-level genome assembly of a human fungal pathogen reveals clustering of transcriptionally co-regulated genes.</title>
        <authorList>
            <person name="Voorhies M."/>
            <person name="Cohen S."/>
            <person name="Shea T.P."/>
            <person name="Petrus S."/>
            <person name="Munoz J.F."/>
            <person name="Poplawski S."/>
            <person name="Goldman W.E."/>
            <person name="Michael T."/>
            <person name="Cuomo C.A."/>
            <person name="Sil A."/>
            <person name="Beyhan S."/>
        </authorList>
    </citation>
    <scope>NUCLEOTIDE SEQUENCE [LARGE SCALE GENOMIC DNA]</scope>
    <source>
        <strain evidence="1 2">G184AR</strain>
    </source>
</reference>
<dbReference type="OrthoDB" id="10276413at2759"/>
<accession>A0A8H7Z729</accession>
<protein>
    <submittedName>
        <fullName evidence="1">Uncharacterized protein</fullName>
    </submittedName>
</protein>
<evidence type="ECO:0000313" key="1">
    <source>
        <dbReference type="EMBL" id="KAG5303981.1"/>
    </source>
</evidence>
<organism evidence="1 2">
    <name type="scientific">Ajellomyces capsulatus</name>
    <name type="common">Darling's disease fungus</name>
    <name type="synonym">Histoplasma capsulatum</name>
    <dbReference type="NCBI Taxonomy" id="5037"/>
    <lineage>
        <taxon>Eukaryota</taxon>
        <taxon>Fungi</taxon>
        <taxon>Dikarya</taxon>
        <taxon>Ascomycota</taxon>
        <taxon>Pezizomycotina</taxon>
        <taxon>Eurotiomycetes</taxon>
        <taxon>Eurotiomycetidae</taxon>
        <taxon>Onygenales</taxon>
        <taxon>Ajellomycetaceae</taxon>
        <taxon>Histoplasma</taxon>
    </lineage>
</organism>
<dbReference type="EMBL" id="JAEVHI010000001">
    <property type="protein sequence ID" value="KAG5303981.1"/>
    <property type="molecule type" value="Genomic_DNA"/>
</dbReference>
<sequence>MGCRGVSGLASRTAVSPAQYPQSAEYHDETHLDCSTACPGLNIPVTGALKYPAPMESPQEAFTRVLQI</sequence>
<gene>
    <name evidence="1" type="ORF">I7I52_02156</name>
</gene>